<dbReference type="InterPro" id="IPR013424">
    <property type="entry name" value="Ice-binding_C"/>
</dbReference>
<proteinExistence type="predicted"/>
<name>A0A1S2NBK6_9BURK</name>
<evidence type="ECO:0000313" key="3">
    <source>
        <dbReference type="EMBL" id="OIJ41722.1"/>
    </source>
</evidence>
<keyword evidence="1" id="KW-0732">Signal</keyword>
<feature type="domain" description="Ice-binding protein C-terminal" evidence="2">
    <location>
        <begin position="153"/>
        <end position="177"/>
    </location>
</feature>
<comment type="caution">
    <text evidence="3">The sequence shown here is derived from an EMBL/GenBank/DDBJ whole genome shotgun (WGS) entry which is preliminary data.</text>
</comment>
<reference evidence="3 4" key="1">
    <citation type="submission" date="2014-10" db="EMBL/GenBank/DDBJ databases">
        <authorList>
            <person name="Seo M.-J."/>
            <person name="Seok Y.J."/>
            <person name="Cha I.-T."/>
        </authorList>
    </citation>
    <scope>NUCLEOTIDE SEQUENCE [LARGE SCALE GENOMIC DNA]</scope>
    <source>
        <strain evidence="3 4">NEU</strain>
    </source>
</reference>
<dbReference type="AlphaFoldDB" id="A0A1S2NBK6"/>
<evidence type="ECO:0000259" key="2">
    <source>
        <dbReference type="Pfam" id="PF07589"/>
    </source>
</evidence>
<gene>
    <name evidence="3" type="ORF">LO55_4532</name>
</gene>
<dbReference type="RefSeq" id="WP_005669967.1">
    <property type="nucleotide sequence ID" value="NZ_JRYB01000001.1"/>
</dbReference>
<organism evidence="3 4">
    <name type="scientific">Massilia timonae</name>
    <dbReference type="NCBI Taxonomy" id="47229"/>
    <lineage>
        <taxon>Bacteria</taxon>
        <taxon>Pseudomonadati</taxon>
        <taxon>Pseudomonadota</taxon>
        <taxon>Betaproteobacteria</taxon>
        <taxon>Burkholderiales</taxon>
        <taxon>Oxalobacteraceae</taxon>
        <taxon>Telluria group</taxon>
        <taxon>Massilia</taxon>
    </lineage>
</organism>
<dbReference type="NCBIfam" id="TIGR02595">
    <property type="entry name" value="PEP_CTERM"/>
    <property type="match status" value="1"/>
</dbReference>
<feature type="signal peptide" evidence="1">
    <location>
        <begin position="1"/>
        <end position="24"/>
    </location>
</feature>
<evidence type="ECO:0000313" key="4">
    <source>
        <dbReference type="Proteomes" id="UP000180246"/>
    </source>
</evidence>
<dbReference type="Proteomes" id="UP000180246">
    <property type="component" value="Unassembled WGS sequence"/>
</dbReference>
<sequence>MKRSLIAAMVLAGASSFGSSAVMAQDVIGDSPQALDLVDLTAYFGDTFGADNQGNTFADQFTFTIASTIGHNLDAVVASSSRSGDVGLDITGLALYGADDVLISAGEEVQAGAVDLWTLASDNLGAGDYYLQVSGELLSADGASFGGAVALAPVPEPGTYGMMLGGLGVLGFLAHRRRAKQG</sequence>
<dbReference type="NCBIfam" id="NF038126">
    <property type="entry name" value="PEP_CTERM_FxDxF"/>
    <property type="match status" value="1"/>
</dbReference>
<feature type="chain" id="PRO_5010287830" evidence="1">
    <location>
        <begin position="25"/>
        <end position="182"/>
    </location>
</feature>
<dbReference type="Pfam" id="PF07589">
    <property type="entry name" value="PEP-CTERM"/>
    <property type="match status" value="1"/>
</dbReference>
<protein>
    <submittedName>
        <fullName evidence="3">PEP-CTERM-sorting domain protein</fullName>
    </submittedName>
</protein>
<accession>A0A1S2NBK6</accession>
<dbReference type="EMBL" id="JRYB01000001">
    <property type="protein sequence ID" value="OIJ41722.1"/>
    <property type="molecule type" value="Genomic_DNA"/>
</dbReference>
<evidence type="ECO:0000256" key="1">
    <source>
        <dbReference type="SAM" id="SignalP"/>
    </source>
</evidence>